<dbReference type="Proteomes" id="UP001200034">
    <property type="component" value="Unassembled WGS sequence"/>
</dbReference>
<reference evidence="10" key="1">
    <citation type="journal article" date="2021" name="Mol. Ecol. Resour.">
        <title>Phylogenomic analyses of the genus Drosophila reveals genomic signals of climate adaptation.</title>
        <authorList>
            <person name="Li F."/>
            <person name="Rane R.V."/>
            <person name="Luria V."/>
            <person name="Xiong Z."/>
            <person name="Chen J."/>
            <person name="Li Z."/>
            <person name="Catullo R.A."/>
            <person name="Griffin P.C."/>
            <person name="Schiffer M."/>
            <person name="Pearce S."/>
            <person name="Lee S.F."/>
            <person name="McElroy K."/>
            <person name="Stocker A."/>
            <person name="Shirriffs J."/>
            <person name="Cockerell F."/>
            <person name="Coppin C."/>
            <person name="Sgro C.M."/>
            <person name="Karger A."/>
            <person name="Cain J.W."/>
            <person name="Weber J.A."/>
            <person name="Santpere G."/>
            <person name="Kirschner M.W."/>
            <person name="Hoffmann A.A."/>
            <person name="Oakeshott J.G."/>
            <person name="Zhang G."/>
        </authorList>
    </citation>
    <scope>NUCLEOTIDE SEQUENCE</scope>
    <source>
        <strain evidence="10">BGI-SZ-2011g</strain>
    </source>
</reference>
<dbReference type="PANTHER" id="PTHR23292">
    <property type="entry name" value="LIPOPOLYSACCHARIDE-INDUCED TUMOR NECROSIS FACTOR-ALPHA FACTOR"/>
    <property type="match status" value="1"/>
</dbReference>
<dbReference type="PROSITE" id="PS51837">
    <property type="entry name" value="LITAF"/>
    <property type="match status" value="1"/>
</dbReference>
<evidence type="ECO:0000256" key="6">
    <source>
        <dbReference type="ARBA" id="ARBA00022833"/>
    </source>
</evidence>
<dbReference type="SMART" id="SM00714">
    <property type="entry name" value="LITAF"/>
    <property type="match status" value="1"/>
</dbReference>
<dbReference type="GO" id="GO:0031902">
    <property type="term" value="C:late endosome membrane"/>
    <property type="evidence" value="ECO:0007669"/>
    <property type="project" value="UniProtKB-SubCell"/>
</dbReference>
<evidence type="ECO:0000256" key="8">
    <source>
        <dbReference type="SAM" id="Phobius"/>
    </source>
</evidence>
<sequence length="130" mass="13936">MDSKANMYPNMQGEPPKYGDLGAPMMIPAEQMPMTPQPAVIAVQQPAVYMNPPTQPILGSMPAVVTCPACNTRQFSVVKHEASTKTHLLAMLICILGGVCCCCIPYCVDSCQNATHHCPSCGAYIGTYQN</sequence>
<keyword evidence="8" id="KW-1133">Transmembrane helix</keyword>
<evidence type="ECO:0000259" key="9">
    <source>
        <dbReference type="PROSITE" id="PS51837"/>
    </source>
</evidence>
<comment type="similarity">
    <text evidence="4">Belongs to the CDIP1/LITAF family.</text>
</comment>
<keyword evidence="8" id="KW-0812">Transmembrane</keyword>
<proteinExistence type="inferred from homology"/>
<evidence type="ECO:0000256" key="3">
    <source>
        <dbReference type="ARBA" id="ARBA00004630"/>
    </source>
</evidence>
<name>A0AAD4K2Q2_9MUSC</name>
<evidence type="ECO:0000256" key="7">
    <source>
        <dbReference type="ARBA" id="ARBA00023136"/>
    </source>
</evidence>
<dbReference type="InterPro" id="IPR037519">
    <property type="entry name" value="LITAF_fam"/>
</dbReference>
<feature type="domain" description="LITAF" evidence="9">
    <location>
        <begin position="45"/>
        <end position="130"/>
    </location>
</feature>
<dbReference type="GO" id="GO:0008270">
    <property type="term" value="F:zinc ion binding"/>
    <property type="evidence" value="ECO:0007669"/>
    <property type="project" value="TreeGrafter"/>
</dbReference>
<keyword evidence="5" id="KW-0479">Metal-binding</keyword>
<dbReference type="PANTHER" id="PTHR23292:SF14">
    <property type="entry name" value="FI16615P1-RELATED"/>
    <property type="match status" value="1"/>
</dbReference>
<keyword evidence="6" id="KW-0862">Zinc</keyword>
<dbReference type="InterPro" id="IPR006629">
    <property type="entry name" value="LITAF"/>
</dbReference>
<comment type="caution">
    <text evidence="10">The sequence shown here is derived from an EMBL/GenBank/DDBJ whole genome shotgun (WGS) entry which is preliminary data.</text>
</comment>
<dbReference type="EMBL" id="JAJJHW010002585">
    <property type="protein sequence ID" value="KAH8371351.1"/>
    <property type="molecule type" value="Genomic_DNA"/>
</dbReference>
<evidence type="ECO:0000256" key="1">
    <source>
        <dbReference type="ARBA" id="ARBA00004414"/>
    </source>
</evidence>
<dbReference type="AlphaFoldDB" id="A0AAD4K2Q2"/>
<evidence type="ECO:0000256" key="2">
    <source>
        <dbReference type="ARBA" id="ARBA00004481"/>
    </source>
</evidence>
<gene>
    <name evidence="10" type="ORF">KR093_007057</name>
</gene>
<accession>A0AAD4K2Q2</accession>
<dbReference type="GO" id="GO:0005765">
    <property type="term" value="C:lysosomal membrane"/>
    <property type="evidence" value="ECO:0007669"/>
    <property type="project" value="UniProtKB-SubCell"/>
</dbReference>
<evidence type="ECO:0000256" key="4">
    <source>
        <dbReference type="ARBA" id="ARBA00005975"/>
    </source>
</evidence>
<protein>
    <recommendedName>
        <fullName evidence="9">LITAF domain-containing protein</fullName>
    </recommendedName>
</protein>
<keyword evidence="7 8" id="KW-0472">Membrane</keyword>
<comment type="subcellular location">
    <subcellularLocation>
        <location evidence="2">Endosome membrane</location>
        <topology evidence="2">Peripheral membrane protein</topology>
    </subcellularLocation>
    <subcellularLocation>
        <location evidence="1">Late endosome membrane</location>
    </subcellularLocation>
    <subcellularLocation>
        <location evidence="3">Lysosome membrane</location>
        <topology evidence="3">Peripheral membrane protein</topology>
        <orientation evidence="3">Cytoplasmic side</orientation>
    </subcellularLocation>
</comment>
<evidence type="ECO:0000313" key="10">
    <source>
        <dbReference type="EMBL" id="KAH8371351.1"/>
    </source>
</evidence>
<feature type="transmembrane region" description="Helical" evidence="8">
    <location>
        <begin position="88"/>
        <end position="108"/>
    </location>
</feature>
<dbReference type="Pfam" id="PF10601">
    <property type="entry name" value="zf-LITAF-like"/>
    <property type="match status" value="1"/>
</dbReference>
<evidence type="ECO:0000313" key="11">
    <source>
        <dbReference type="Proteomes" id="UP001200034"/>
    </source>
</evidence>
<keyword evidence="11" id="KW-1185">Reference proteome</keyword>
<evidence type="ECO:0000256" key="5">
    <source>
        <dbReference type="ARBA" id="ARBA00022723"/>
    </source>
</evidence>
<organism evidence="10 11">
    <name type="scientific">Drosophila rubida</name>
    <dbReference type="NCBI Taxonomy" id="30044"/>
    <lineage>
        <taxon>Eukaryota</taxon>
        <taxon>Metazoa</taxon>
        <taxon>Ecdysozoa</taxon>
        <taxon>Arthropoda</taxon>
        <taxon>Hexapoda</taxon>
        <taxon>Insecta</taxon>
        <taxon>Pterygota</taxon>
        <taxon>Neoptera</taxon>
        <taxon>Endopterygota</taxon>
        <taxon>Diptera</taxon>
        <taxon>Brachycera</taxon>
        <taxon>Muscomorpha</taxon>
        <taxon>Ephydroidea</taxon>
        <taxon>Drosophilidae</taxon>
        <taxon>Drosophila</taxon>
    </lineage>
</organism>